<sequence length="157" mass="17018">MNQLFLFLHIFAAIALLGPVTVATSGFAPKAKAAHNGDAVAKGSVAMLYRISHMYGLLSLLVPLLGIGVMIATGAYWRDGRFHVSILLSVIAWAVLIFLILPRQRAIAANLGVLPDADDKDRDKAAGVNWDKDPKMVSMFSGIFALLWVVIFILMVI</sequence>
<organism evidence="2 3">
    <name type="scientific">Corynebacterium mendelii</name>
    <dbReference type="NCBI Taxonomy" id="2765362"/>
    <lineage>
        <taxon>Bacteria</taxon>
        <taxon>Bacillati</taxon>
        <taxon>Actinomycetota</taxon>
        <taxon>Actinomycetes</taxon>
        <taxon>Mycobacteriales</taxon>
        <taxon>Corynebacteriaceae</taxon>
        <taxon>Corynebacterium</taxon>
    </lineage>
</organism>
<keyword evidence="3" id="KW-1185">Reference proteome</keyword>
<evidence type="ECO:0000313" key="2">
    <source>
        <dbReference type="EMBL" id="MBN9644901.1"/>
    </source>
</evidence>
<dbReference type="AlphaFoldDB" id="A0A939IW44"/>
<name>A0A939IW44_9CORY</name>
<accession>A0A939IW44</accession>
<feature type="transmembrane region" description="Helical" evidence="1">
    <location>
        <begin position="84"/>
        <end position="101"/>
    </location>
</feature>
<keyword evidence="1" id="KW-0472">Membrane</keyword>
<dbReference type="EMBL" id="JAFLEQ010000016">
    <property type="protein sequence ID" value="MBN9644901.1"/>
    <property type="molecule type" value="Genomic_DNA"/>
</dbReference>
<reference evidence="2" key="1">
    <citation type="submission" date="2021-03" db="EMBL/GenBank/DDBJ databases">
        <authorList>
            <person name="Sun Q."/>
        </authorList>
    </citation>
    <scope>NUCLEOTIDE SEQUENCE</scope>
    <source>
        <strain evidence="2">CCM 8862</strain>
    </source>
</reference>
<gene>
    <name evidence="2" type="ORF">JZY06_09805</name>
</gene>
<feature type="transmembrane region" description="Helical" evidence="1">
    <location>
        <begin position="136"/>
        <end position="156"/>
    </location>
</feature>
<evidence type="ECO:0000313" key="3">
    <source>
        <dbReference type="Proteomes" id="UP000664332"/>
    </source>
</evidence>
<evidence type="ECO:0000256" key="1">
    <source>
        <dbReference type="SAM" id="Phobius"/>
    </source>
</evidence>
<feature type="transmembrane region" description="Helical" evidence="1">
    <location>
        <begin position="57"/>
        <end position="77"/>
    </location>
</feature>
<dbReference type="Proteomes" id="UP000664332">
    <property type="component" value="Unassembled WGS sequence"/>
</dbReference>
<dbReference type="RefSeq" id="WP_207279357.1">
    <property type="nucleotide sequence ID" value="NZ_JAFLEQ010000016.1"/>
</dbReference>
<keyword evidence="1" id="KW-0812">Transmembrane</keyword>
<comment type="caution">
    <text evidence="2">The sequence shown here is derived from an EMBL/GenBank/DDBJ whole genome shotgun (WGS) entry which is preliminary data.</text>
</comment>
<keyword evidence="1" id="KW-1133">Transmembrane helix</keyword>
<proteinExistence type="predicted"/>
<protein>
    <submittedName>
        <fullName evidence="2">DUF2269 domain-containing protein</fullName>
    </submittedName>
</protein>